<accession>F3G3H1</accession>
<evidence type="ECO:0000313" key="2">
    <source>
        <dbReference type="Proteomes" id="UP000004986"/>
    </source>
</evidence>
<sequence length="55" mass="6780">MITTLYFRNGHTVEMKRRVEACFLRFYEAFKTRLKWQLFKRMRRLSGSGFASTRR</sequence>
<dbReference type="AlphaFoldDB" id="F3G3H1"/>
<evidence type="ECO:0000313" key="1">
    <source>
        <dbReference type="EMBL" id="EGH41621.1"/>
    </source>
</evidence>
<protein>
    <submittedName>
        <fullName evidence="1">Uncharacterized protein</fullName>
    </submittedName>
</protein>
<reference evidence="1 2" key="1">
    <citation type="journal article" date="2011" name="PLoS Pathog.">
        <title>Dynamic evolution of pathogenicity revealed by sequencing and comparative genomics of 19 Pseudomonas syringae isolates.</title>
        <authorList>
            <person name="Baltrus D.A."/>
            <person name="Nishimura M.T."/>
            <person name="Romanchuk A."/>
            <person name="Chang J.H."/>
            <person name="Mukhtar M.S."/>
            <person name="Cherkis K."/>
            <person name="Roach J."/>
            <person name="Grant S.R."/>
            <person name="Jones C.D."/>
            <person name="Dangl J.L."/>
        </authorList>
    </citation>
    <scope>NUCLEOTIDE SEQUENCE [LARGE SCALE GENOMIC DNA]</scope>
    <source>
        <strain evidence="1 2">1704B</strain>
    </source>
</reference>
<dbReference type="HOGENOM" id="CLU_3037264_0_0_6"/>
<comment type="caution">
    <text evidence="1">The sequence shown here is derived from an EMBL/GenBank/DDBJ whole genome shotgun (WGS) entry which is preliminary data.</text>
</comment>
<organism evidence="1 2">
    <name type="scientific">Pseudomonas syringae pv. pisi str. 1704B</name>
    <dbReference type="NCBI Taxonomy" id="629263"/>
    <lineage>
        <taxon>Bacteria</taxon>
        <taxon>Pseudomonadati</taxon>
        <taxon>Pseudomonadota</taxon>
        <taxon>Gammaproteobacteria</taxon>
        <taxon>Pseudomonadales</taxon>
        <taxon>Pseudomonadaceae</taxon>
        <taxon>Pseudomonas</taxon>
        <taxon>Pseudomonas syringae</taxon>
    </lineage>
</organism>
<feature type="non-terminal residue" evidence="1">
    <location>
        <position position="55"/>
    </location>
</feature>
<dbReference type="EMBL" id="AEAI01000187">
    <property type="protein sequence ID" value="EGH41621.1"/>
    <property type="molecule type" value="Genomic_DNA"/>
</dbReference>
<name>F3G3H1_PSESJ</name>
<gene>
    <name evidence="1" type="ORF">PSYPI_03989</name>
</gene>
<keyword evidence="2" id="KW-1185">Reference proteome</keyword>
<proteinExistence type="predicted"/>
<dbReference type="Proteomes" id="UP000004986">
    <property type="component" value="Unassembled WGS sequence"/>
</dbReference>